<name>F4PNP2_CACFS</name>
<dbReference type="KEGG" id="dfa:DFA_05225"/>
<dbReference type="AlphaFoldDB" id="F4PNP2"/>
<organism evidence="1 2">
    <name type="scientific">Cavenderia fasciculata</name>
    <name type="common">Slime mold</name>
    <name type="synonym">Dictyostelium fasciculatum</name>
    <dbReference type="NCBI Taxonomy" id="261658"/>
    <lineage>
        <taxon>Eukaryota</taxon>
        <taxon>Amoebozoa</taxon>
        <taxon>Evosea</taxon>
        <taxon>Eumycetozoa</taxon>
        <taxon>Dictyostelia</taxon>
        <taxon>Acytosteliales</taxon>
        <taxon>Cavenderiaceae</taxon>
        <taxon>Cavenderia</taxon>
    </lineage>
</organism>
<dbReference type="Proteomes" id="UP000007797">
    <property type="component" value="Unassembled WGS sequence"/>
</dbReference>
<dbReference type="GeneID" id="14875413"/>
<proteinExistence type="predicted"/>
<dbReference type="EMBL" id="GL883008">
    <property type="protein sequence ID" value="EGG23095.1"/>
    <property type="molecule type" value="Genomic_DNA"/>
</dbReference>
<gene>
    <name evidence="1" type="ORF">DFA_05225</name>
</gene>
<keyword evidence="2" id="KW-1185">Reference proteome</keyword>
<sequence>MQHTCFNNTHIMIALCSGVSGDLALSWHWHPGLSRLF</sequence>
<evidence type="ECO:0000313" key="2">
    <source>
        <dbReference type="Proteomes" id="UP000007797"/>
    </source>
</evidence>
<reference evidence="2" key="1">
    <citation type="journal article" date="2011" name="Genome Res.">
        <title>Phylogeny-wide analysis of social amoeba genomes highlights ancient origins for complex intercellular communication.</title>
        <authorList>
            <person name="Heidel A.J."/>
            <person name="Lawal H.M."/>
            <person name="Felder M."/>
            <person name="Schilde C."/>
            <person name="Helps N.R."/>
            <person name="Tunggal B."/>
            <person name="Rivero F."/>
            <person name="John U."/>
            <person name="Schleicher M."/>
            <person name="Eichinger L."/>
            <person name="Platzer M."/>
            <person name="Noegel A.A."/>
            <person name="Schaap P."/>
            <person name="Gloeckner G."/>
        </authorList>
    </citation>
    <scope>NUCLEOTIDE SEQUENCE [LARGE SCALE GENOMIC DNA]</scope>
    <source>
        <strain evidence="2">SH3</strain>
    </source>
</reference>
<protein>
    <submittedName>
        <fullName evidence="1">Uncharacterized protein</fullName>
    </submittedName>
</protein>
<accession>F4PNP2</accession>
<dbReference type="RefSeq" id="XP_004360946.1">
    <property type="nucleotide sequence ID" value="XM_004360889.1"/>
</dbReference>
<evidence type="ECO:0000313" key="1">
    <source>
        <dbReference type="EMBL" id="EGG23095.1"/>
    </source>
</evidence>